<dbReference type="AlphaFoldDB" id="A0AAE1G6P8"/>
<protein>
    <submittedName>
        <fullName evidence="1">Uncharacterized protein</fullName>
    </submittedName>
</protein>
<dbReference type="EMBL" id="JAWQEG010000737">
    <property type="protein sequence ID" value="KAK3886051.1"/>
    <property type="molecule type" value="Genomic_DNA"/>
</dbReference>
<accession>A0AAE1G6P8</accession>
<keyword evidence="2" id="KW-1185">Reference proteome</keyword>
<reference evidence="1" key="1">
    <citation type="submission" date="2023-10" db="EMBL/GenBank/DDBJ databases">
        <title>Genome assemblies of two species of porcelain crab, Petrolisthes cinctipes and Petrolisthes manimaculis (Anomura: Porcellanidae).</title>
        <authorList>
            <person name="Angst P."/>
        </authorList>
    </citation>
    <scope>NUCLEOTIDE SEQUENCE</scope>
    <source>
        <strain evidence="1">PB745_01</strain>
        <tissue evidence="1">Gill</tissue>
    </source>
</reference>
<dbReference type="Proteomes" id="UP001286313">
    <property type="component" value="Unassembled WGS sequence"/>
</dbReference>
<evidence type="ECO:0000313" key="2">
    <source>
        <dbReference type="Proteomes" id="UP001286313"/>
    </source>
</evidence>
<proteinExistence type="predicted"/>
<sequence>MYCLRRICKIRWFHRQTNEHVRELTGVHITILDRVRDGQLRWYGRKERMEGDRLPRRLMYGRLEGRRPRGRPRTTWLRALEGETPDMMWRQRTDLAKDRQRWTNFRRIRRYPTWRPPDGI</sequence>
<name>A0AAE1G6P8_PETCI</name>
<comment type="caution">
    <text evidence="1">The sequence shown here is derived from an EMBL/GenBank/DDBJ whole genome shotgun (WGS) entry which is preliminary data.</text>
</comment>
<organism evidence="1 2">
    <name type="scientific">Petrolisthes cinctipes</name>
    <name type="common">Flat porcelain crab</name>
    <dbReference type="NCBI Taxonomy" id="88211"/>
    <lineage>
        <taxon>Eukaryota</taxon>
        <taxon>Metazoa</taxon>
        <taxon>Ecdysozoa</taxon>
        <taxon>Arthropoda</taxon>
        <taxon>Crustacea</taxon>
        <taxon>Multicrustacea</taxon>
        <taxon>Malacostraca</taxon>
        <taxon>Eumalacostraca</taxon>
        <taxon>Eucarida</taxon>
        <taxon>Decapoda</taxon>
        <taxon>Pleocyemata</taxon>
        <taxon>Anomura</taxon>
        <taxon>Galatheoidea</taxon>
        <taxon>Porcellanidae</taxon>
        <taxon>Petrolisthes</taxon>
    </lineage>
</organism>
<gene>
    <name evidence="1" type="ORF">Pcinc_009784</name>
</gene>
<evidence type="ECO:0000313" key="1">
    <source>
        <dbReference type="EMBL" id="KAK3886051.1"/>
    </source>
</evidence>